<dbReference type="InterPro" id="IPR025736">
    <property type="entry name" value="PucR_C-HTH_dom"/>
</dbReference>
<feature type="domain" description="RsbT co-antagonist protein RsbRD N-terminal" evidence="2">
    <location>
        <begin position="22"/>
        <end position="149"/>
    </location>
</feature>
<evidence type="ECO:0000313" key="4">
    <source>
        <dbReference type="Proteomes" id="UP000546324"/>
    </source>
</evidence>
<dbReference type="Gene3D" id="1.10.10.2840">
    <property type="entry name" value="PucR C-terminal helix-turn-helix domain"/>
    <property type="match status" value="1"/>
</dbReference>
<evidence type="ECO:0000259" key="2">
    <source>
        <dbReference type="Pfam" id="PF14361"/>
    </source>
</evidence>
<keyword evidence="4" id="KW-1185">Reference proteome</keyword>
<dbReference type="RefSeq" id="WP_185025019.1">
    <property type="nucleotide sequence ID" value="NZ_JACHMQ010000001.1"/>
</dbReference>
<protein>
    <recommendedName>
        <fullName evidence="5">PucR family transcriptional regulator</fullName>
    </recommendedName>
</protein>
<reference evidence="3 4" key="1">
    <citation type="submission" date="2020-08" db="EMBL/GenBank/DDBJ databases">
        <title>Sequencing the genomes of 1000 actinobacteria strains.</title>
        <authorList>
            <person name="Klenk H.-P."/>
        </authorList>
    </citation>
    <scope>NUCLEOTIDE SEQUENCE [LARGE SCALE GENOMIC DNA]</scope>
    <source>
        <strain evidence="3 4">DSM 43675</strain>
    </source>
</reference>
<gene>
    <name evidence="3" type="ORF">BKA00_002449</name>
</gene>
<dbReference type="InterPro" id="IPR042070">
    <property type="entry name" value="PucR_C-HTH_sf"/>
</dbReference>
<feature type="domain" description="PucR C-terminal helix-turn-helix" evidence="1">
    <location>
        <begin position="314"/>
        <end position="357"/>
    </location>
</feature>
<evidence type="ECO:0000313" key="3">
    <source>
        <dbReference type="EMBL" id="MBB6395535.1"/>
    </source>
</evidence>
<dbReference type="EMBL" id="JACHMQ010000001">
    <property type="protein sequence ID" value="MBB6395535.1"/>
    <property type="molecule type" value="Genomic_DNA"/>
</dbReference>
<dbReference type="Pfam" id="PF14361">
    <property type="entry name" value="RsbRD_N"/>
    <property type="match status" value="1"/>
</dbReference>
<comment type="caution">
    <text evidence="3">The sequence shown here is derived from an EMBL/GenBank/DDBJ whole genome shotgun (WGS) entry which is preliminary data.</text>
</comment>
<sequence length="375" mass="39392">MDAPDSWTAVIDLIERVVGEEDLLPSVIAGVRTAVREVAALPPSDIAGHTRALLAAATRALAARRGPTEAELSFVEELGVTRARQGIPIEAVLAAVHVAERAIWARARELARAEGVGPDRLLDARELYDDWAETVRSRLITSHRATRAGADPLPGDRDAAILRRLLQGGSAAALAVAEAGLPATGGLWVLVARPGAAVPVERALREHPPVLCAIVNDLLVGVLPRTPSRAVAAAGITAGLAGPAEPEELAPVRRLAAAALAAAESTGRTGAVHIADVAPLAALTERPDLAAVLLDRHRSSWAALGSGAEPVARAVLAWLESDRDVTAAAGTLFVHPNTVRNRIQRFTEVTGIDPFSTFGAMNGWWLCRTWLKEAT</sequence>
<dbReference type="PANTHER" id="PTHR33744:SF1">
    <property type="entry name" value="DNA-BINDING TRANSCRIPTIONAL ACTIVATOR ADER"/>
    <property type="match status" value="1"/>
</dbReference>
<evidence type="ECO:0000259" key="1">
    <source>
        <dbReference type="Pfam" id="PF13556"/>
    </source>
</evidence>
<dbReference type="AlphaFoldDB" id="A0A7X0KYL6"/>
<dbReference type="InterPro" id="IPR025751">
    <property type="entry name" value="RsbRD_N_dom"/>
</dbReference>
<accession>A0A7X0KYL6</accession>
<evidence type="ECO:0008006" key="5">
    <source>
        <dbReference type="Google" id="ProtNLM"/>
    </source>
</evidence>
<name>A0A7X0KYL6_9ACTN</name>
<dbReference type="InterPro" id="IPR051448">
    <property type="entry name" value="CdaR-like_regulators"/>
</dbReference>
<dbReference type="Proteomes" id="UP000546324">
    <property type="component" value="Unassembled WGS sequence"/>
</dbReference>
<proteinExistence type="predicted"/>
<dbReference type="Pfam" id="PF13556">
    <property type="entry name" value="HTH_30"/>
    <property type="match status" value="1"/>
</dbReference>
<organism evidence="3 4">
    <name type="scientific">Actinomadura coerulea</name>
    <dbReference type="NCBI Taxonomy" id="46159"/>
    <lineage>
        <taxon>Bacteria</taxon>
        <taxon>Bacillati</taxon>
        <taxon>Actinomycetota</taxon>
        <taxon>Actinomycetes</taxon>
        <taxon>Streptosporangiales</taxon>
        <taxon>Thermomonosporaceae</taxon>
        <taxon>Actinomadura</taxon>
    </lineage>
</organism>
<dbReference type="PANTHER" id="PTHR33744">
    <property type="entry name" value="CARBOHYDRATE DIACID REGULATOR"/>
    <property type="match status" value="1"/>
</dbReference>